<dbReference type="InterPro" id="IPR000073">
    <property type="entry name" value="AB_hydrolase_1"/>
</dbReference>
<dbReference type="EMBL" id="CP136958">
    <property type="protein sequence ID" value="WOT02297.1"/>
    <property type="molecule type" value="Genomic_DNA"/>
</dbReference>
<gene>
    <name evidence="4" type="ORF">CYJ47_00500</name>
</gene>
<dbReference type="AlphaFoldDB" id="A0AAF0YRX3"/>
<dbReference type="KEGG" id="cpyr:CYJ47_00500"/>
<reference evidence="4" key="2">
    <citation type="submission" date="2023-10" db="EMBL/GenBank/DDBJ databases">
        <authorList>
            <person name="Choi B."/>
        </authorList>
    </citation>
    <scope>NUCLEOTIDE SEQUENCE</scope>
    <source>
        <strain evidence="4">UMB0763</strain>
    </source>
</reference>
<dbReference type="SUPFAM" id="SSF53474">
    <property type="entry name" value="alpha/beta-Hydrolases"/>
    <property type="match status" value="1"/>
</dbReference>
<dbReference type="InterPro" id="IPR002410">
    <property type="entry name" value="Peptidase_S33"/>
</dbReference>
<dbReference type="InterPro" id="IPR051601">
    <property type="entry name" value="Serine_prot/Carboxylest_S33"/>
</dbReference>
<dbReference type="PANTHER" id="PTHR43248">
    <property type="entry name" value="2-SUCCINYL-6-HYDROXY-2,4-CYCLOHEXADIENE-1-CARBOXYLATE SYNTHASE"/>
    <property type="match status" value="1"/>
</dbReference>
<dbReference type="Proteomes" id="UP000234560">
    <property type="component" value="Chromosome"/>
</dbReference>
<evidence type="ECO:0000313" key="4">
    <source>
        <dbReference type="EMBL" id="WOT02297.1"/>
    </source>
</evidence>
<dbReference type="PRINTS" id="PR00793">
    <property type="entry name" value="PROAMNOPTASE"/>
</dbReference>
<sequence>MSSETVRTRHIGDLRIDDHTLTVPLDWGNPDDGRTIDIFASVVTRPGGEDLPYLTFLQGGPGCEAPRVTHSPTTPDWLDVALEHYRVVMLDQRGTGNSTPVGDKDLSKGAAFLAEYLTHLRADSIVEDAEALREHLGAKQWNTLGQSFGGFTTLAYLTKHAESLDNVYVTGGLSAVGHHPDDVYGLCYEKMRAYSEAYYRRFPEHRDVVRSLVGMAERGEIVLPSGEVVSPSRIRSLGHILGADNGWITLHNLLERDPRTNAFLYDLEHALPFGGRDILYYVIHESSYSDGFVTDWSAERTFPDAFRGDPTLLTGEHVRREWADTVPAFQPWKEVIDKIAQVKWPKLYDAEVLKNSGATGAAAVYVNDCYVPLEFSLETSRLLPGVKTYVTSLHEHNGLRASGGAVLRHLIDLAHGRKVR</sequence>
<dbReference type="Gene3D" id="3.40.50.1820">
    <property type="entry name" value="alpha/beta hydrolase"/>
    <property type="match status" value="1"/>
</dbReference>
<dbReference type="RefSeq" id="WP_101678856.1">
    <property type="nucleotide sequence ID" value="NZ_CAMIHY010000026.1"/>
</dbReference>
<dbReference type="GO" id="GO:0006508">
    <property type="term" value="P:proteolysis"/>
    <property type="evidence" value="ECO:0007669"/>
    <property type="project" value="InterPro"/>
</dbReference>
<organism evidence="4 5">
    <name type="scientific">Corynebacterium pyruviciproducens</name>
    <dbReference type="NCBI Taxonomy" id="598660"/>
    <lineage>
        <taxon>Bacteria</taxon>
        <taxon>Bacillati</taxon>
        <taxon>Actinomycetota</taxon>
        <taxon>Actinomycetes</taxon>
        <taxon>Mycobacteriales</taxon>
        <taxon>Corynebacteriaceae</taxon>
        <taxon>Corynebacterium</taxon>
    </lineage>
</organism>
<dbReference type="PANTHER" id="PTHR43248:SF2">
    <property type="entry name" value="PROLYL AMINOPEPTIDASE"/>
    <property type="match status" value="1"/>
</dbReference>
<reference evidence="4" key="1">
    <citation type="submission" date="2017-12" db="EMBL/GenBank/DDBJ databases">
        <authorList>
            <person name="Thomas-White K."/>
            <person name="Wolfe A.J."/>
        </authorList>
    </citation>
    <scope>NUCLEOTIDE SEQUENCE</scope>
    <source>
        <strain evidence="4">UMB0763</strain>
    </source>
</reference>
<keyword evidence="2 4" id="KW-0378">Hydrolase</keyword>
<dbReference type="Pfam" id="PF00561">
    <property type="entry name" value="Abhydrolase_1"/>
    <property type="match status" value="1"/>
</dbReference>
<name>A0AAF0YRX3_9CORY</name>
<dbReference type="InterPro" id="IPR029058">
    <property type="entry name" value="AB_hydrolase_fold"/>
</dbReference>
<dbReference type="GO" id="GO:0004177">
    <property type="term" value="F:aminopeptidase activity"/>
    <property type="evidence" value="ECO:0007669"/>
    <property type="project" value="UniProtKB-EC"/>
</dbReference>
<evidence type="ECO:0000256" key="2">
    <source>
        <dbReference type="ARBA" id="ARBA00022801"/>
    </source>
</evidence>
<comment type="similarity">
    <text evidence="1">Belongs to the peptidase S33 family.</text>
</comment>
<feature type="domain" description="AB hydrolase-1" evidence="3">
    <location>
        <begin position="56"/>
        <end position="210"/>
    </location>
</feature>
<evidence type="ECO:0000259" key="3">
    <source>
        <dbReference type="Pfam" id="PF00561"/>
    </source>
</evidence>
<proteinExistence type="inferred from homology"/>
<accession>A0AAF0YRX3</accession>
<evidence type="ECO:0000313" key="5">
    <source>
        <dbReference type="Proteomes" id="UP000234560"/>
    </source>
</evidence>
<evidence type="ECO:0000256" key="1">
    <source>
        <dbReference type="ARBA" id="ARBA00010088"/>
    </source>
</evidence>
<protein>
    <submittedName>
        <fullName evidence="4">Alpha/beta fold hydrolase</fullName>
    </submittedName>
</protein>